<dbReference type="EMBL" id="LR796637">
    <property type="protein sequence ID" value="CAB4156596.1"/>
    <property type="molecule type" value="Genomic_DNA"/>
</dbReference>
<feature type="compositionally biased region" description="Low complexity" evidence="1">
    <location>
        <begin position="56"/>
        <end position="76"/>
    </location>
</feature>
<evidence type="ECO:0000313" key="2">
    <source>
        <dbReference type="EMBL" id="CAB4156596.1"/>
    </source>
</evidence>
<evidence type="ECO:0000256" key="1">
    <source>
        <dbReference type="SAM" id="MobiDB-lite"/>
    </source>
</evidence>
<name>A0A6J5NFK5_9CAUD</name>
<protein>
    <submittedName>
        <fullName evidence="2">Uncharacterized protein</fullName>
    </submittedName>
</protein>
<accession>A0A6J5NFK5</accession>
<feature type="compositionally biased region" description="Basic and acidic residues" evidence="1">
    <location>
        <begin position="43"/>
        <end position="55"/>
    </location>
</feature>
<proteinExistence type="predicted"/>
<gene>
    <name evidence="2" type="ORF">UFOVP655_74</name>
</gene>
<reference evidence="2" key="1">
    <citation type="submission" date="2020-04" db="EMBL/GenBank/DDBJ databases">
        <authorList>
            <person name="Chiriac C."/>
            <person name="Salcher M."/>
            <person name="Ghai R."/>
            <person name="Kavagutti S V."/>
        </authorList>
    </citation>
    <scope>NUCLEOTIDE SEQUENCE</scope>
</reference>
<organism evidence="2">
    <name type="scientific">uncultured Caudovirales phage</name>
    <dbReference type="NCBI Taxonomy" id="2100421"/>
    <lineage>
        <taxon>Viruses</taxon>
        <taxon>Duplodnaviria</taxon>
        <taxon>Heunggongvirae</taxon>
        <taxon>Uroviricota</taxon>
        <taxon>Caudoviricetes</taxon>
        <taxon>Peduoviridae</taxon>
        <taxon>Maltschvirus</taxon>
        <taxon>Maltschvirus maltsch</taxon>
    </lineage>
</organism>
<feature type="region of interest" description="Disordered" evidence="1">
    <location>
        <begin position="43"/>
        <end position="83"/>
    </location>
</feature>
<sequence>MAKYRVLQGIDYPPNKRAEIGDVVEDLPATSIKWLLESGAIEDSSKPKTETKVEAEPVVEPVIEAPVEAEPIVETPAPEDEEI</sequence>